<evidence type="ECO:0000313" key="3">
    <source>
        <dbReference type="Proteomes" id="UP000539265"/>
    </source>
</evidence>
<protein>
    <submittedName>
        <fullName evidence="2">Uncharacterized protein</fullName>
    </submittedName>
</protein>
<organism evidence="2 3">
    <name type="scientific">Mucilaginibacter gotjawali</name>
    <dbReference type="NCBI Taxonomy" id="1550579"/>
    <lineage>
        <taxon>Bacteria</taxon>
        <taxon>Pseudomonadati</taxon>
        <taxon>Bacteroidota</taxon>
        <taxon>Sphingobacteriia</taxon>
        <taxon>Sphingobacteriales</taxon>
        <taxon>Sphingobacteriaceae</taxon>
        <taxon>Mucilaginibacter</taxon>
    </lineage>
</organism>
<dbReference type="RefSeq" id="WP_183475937.1">
    <property type="nucleotide sequence ID" value="NZ_JACHWX010000005.1"/>
</dbReference>
<feature type="coiled-coil region" evidence="1">
    <location>
        <begin position="405"/>
        <end position="432"/>
    </location>
</feature>
<dbReference type="Proteomes" id="UP000539265">
    <property type="component" value="Unassembled WGS sequence"/>
</dbReference>
<comment type="caution">
    <text evidence="2">The sequence shown here is derived from an EMBL/GenBank/DDBJ whole genome shotgun (WGS) entry which is preliminary data.</text>
</comment>
<gene>
    <name evidence="2" type="ORF">FHS11_002252</name>
</gene>
<evidence type="ECO:0000256" key="1">
    <source>
        <dbReference type="SAM" id="Coils"/>
    </source>
</evidence>
<keyword evidence="3" id="KW-1185">Reference proteome</keyword>
<keyword evidence="1" id="KW-0175">Coiled coil</keyword>
<evidence type="ECO:0000313" key="2">
    <source>
        <dbReference type="EMBL" id="MBB3055833.1"/>
    </source>
</evidence>
<sequence>MSVNVNEGGLNYTASIDDTDLNTRLKTIETNILATGKASVTASDMQVKSIMQLKIQLQSYQAIAEKSTDPARLILYNQKIQDLQIQIQKLGRAGKEGFDSMGNAIEKIAPAVAAVVPQIKEVEVEVEAVTQKVGKFQNAINRATDVQVIGARVVSMFSRQIIGLGVGMLSVTIGAKAIEALAKWVENLRIFNPLASEAKLALEELNKAYASSDYTTAIKNINELTINIDLAKKGFLDKTKVLKEYNTTLGSSIGYADNLNQAEQDIVKNGNAFIKITLLKAVAQLALSDAAKKTYEAQLIAANPPTPFGGKNNNGSFQGNAPAAIKKYYADLNKGQADAEKQKISDLNDQANKFSAIAKKSQQAAADLAKATGIDFFDGTQDPVKTPKVKTDPSVKAGETLVASYKTAFEKLDALKQEYASKEKTKDQQEIDAIKAKFKLETDSLIKLNEARDKFIRNYNKAHAGGGGAAYADKIGAKYIDPSTLDPIQANALSDLAGSQAVEKLKPQVEQMKSLFNEYQAFKLKVGTETADKLYGNELGGFKTYLAYLKSLQPTEAQLNSTDPTIKATASKTKDFLTPLTASASISETVQNQKNLATLLEQNETYEARRKQLIEKANDELVTALKAGYVDQAGVIYTALTAQLKVEDIGQEQKVEAAKKLTETIINETKEQAKITLDAANAKNESEKAHGQISIDTYNKIAKAISDANNLIKSNLLAKSLSEIGQNLSSIGSEISQTNENFGALVSAAGSAMSSISSIMKLAEDMSKNEVQIISDGIQGLIGLIGTLTSAAAARKQAAIDYYNSVIAYQDQYNLALIQQQQIQYQTDGNIFFPDYMAQLKDASKALSSANAESAAALSSLSKGQAIVGQKDVISGANVAKAAGNGAMAGAAIGAIAGGPIGAAVGGVIGAVGGAIVGLFGTKSKNVLTPLLQQYPDLIQYKDGVATLNEVQAKALIANNQVTASTKILLQSAIDLNDERLAAIAQIQDALKAVVGNLGTDLDNALVTAFENGTSAAKAFGDSVSAVISNMIQQFLFEDIFGSKFNDLNQKLKDTVAAGGSSADITKDVTDFFKTAGPLVKLFDDGLTAAKTAGTASGLTLFAPTGAGASSTLSGAIGQSITQNTADILAGSMAGIQLNTLRANGILQSQLLSLGQIANLAQAQLNAALQTVVNTGKTADNTNGLIDTLNKIVANTGSSAATELRAAGHYGYA</sequence>
<accession>A0A839SEW5</accession>
<dbReference type="AlphaFoldDB" id="A0A839SEW5"/>
<proteinExistence type="predicted"/>
<dbReference type="EMBL" id="JACHWX010000005">
    <property type="protein sequence ID" value="MBB3055833.1"/>
    <property type="molecule type" value="Genomic_DNA"/>
</dbReference>
<name>A0A839SEW5_9SPHI</name>
<reference evidence="2" key="1">
    <citation type="submission" date="2020-08" db="EMBL/GenBank/DDBJ databases">
        <title>Genomic Encyclopedia of Type Strains, Phase III (KMG-III): the genomes of soil and plant-associated and newly described type strains.</title>
        <authorList>
            <person name="Whitman W."/>
        </authorList>
    </citation>
    <scope>NUCLEOTIDE SEQUENCE [LARGE SCALE GENOMIC DNA]</scope>
    <source>
        <strain evidence="2">CECT 8628</strain>
    </source>
</reference>